<dbReference type="InterPro" id="IPR023582">
    <property type="entry name" value="Impact"/>
</dbReference>
<evidence type="ECO:0000313" key="4">
    <source>
        <dbReference type="EMBL" id="KRL06634.1"/>
    </source>
</evidence>
<dbReference type="OrthoDB" id="9813771at2"/>
<proteinExistence type="inferred from homology"/>
<dbReference type="InterPro" id="IPR015796">
    <property type="entry name" value="Impact_YigZ-like"/>
</dbReference>
<dbReference type="InterPro" id="IPR035647">
    <property type="entry name" value="EFG_III/V"/>
</dbReference>
<dbReference type="InterPro" id="IPR001498">
    <property type="entry name" value="Impact_N"/>
</dbReference>
<dbReference type="RefSeq" id="WP_157047957.1">
    <property type="nucleotide sequence ID" value="NZ_AZDX01000017.1"/>
</dbReference>
<name>A0A0R1MNI4_9LACO</name>
<dbReference type="InterPro" id="IPR015269">
    <property type="entry name" value="UPF0029_Impact_C"/>
</dbReference>
<gene>
    <name evidence="4" type="ORF">FC92_GL000494</name>
</gene>
<dbReference type="GeneID" id="98310572"/>
<dbReference type="AlphaFoldDB" id="A0A0R1MNI4"/>
<dbReference type="Proteomes" id="UP000051448">
    <property type="component" value="Unassembled WGS sequence"/>
</dbReference>
<dbReference type="NCBIfam" id="TIGR00257">
    <property type="entry name" value="IMPACT_YIGZ"/>
    <property type="match status" value="1"/>
</dbReference>
<evidence type="ECO:0000256" key="1">
    <source>
        <dbReference type="ARBA" id="ARBA00007665"/>
    </source>
</evidence>
<dbReference type="InterPro" id="IPR036956">
    <property type="entry name" value="Impact_N_sf"/>
</dbReference>
<dbReference type="PATRIC" id="fig|1423759.3.peg.532"/>
<accession>A0A0R1MNI4</accession>
<evidence type="ECO:0000259" key="3">
    <source>
        <dbReference type="Pfam" id="PF09186"/>
    </source>
</evidence>
<protein>
    <recommendedName>
        <fullName evidence="6">YigZ family protein</fullName>
    </recommendedName>
</protein>
<feature type="domain" description="Impact N-terminal" evidence="2">
    <location>
        <begin position="21"/>
        <end position="126"/>
    </location>
</feature>
<dbReference type="EMBL" id="AZDX01000017">
    <property type="protein sequence ID" value="KRL06634.1"/>
    <property type="molecule type" value="Genomic_DNA"/>
</dbReference>
<reference evidence="4 5" key="1">
    <citation type="journal article" date="2015" name="Genome Announc.">
        <title>Expanding the biotechnology potential of lactobacilli through comparative genomics of 213 strains and associated genera.</title>
        <authorList>
            <person name="Sun Z."/>
            <person name="Harris H.M."/>
            <person name="McCann A."/>
            <person name="Guo C."/>
            <person name="Argimon S."/>
            <person name="Zhang W."/>
            <person name="Yang X."/>
            <person name="Jeffery I.B."/>
            <person name="Cooney J.C."/>
            <person name="Kagawa T.F."/>
            <person name="Liu W."/>
            <person name="Song Y."/>
            <person name="Salvetti E."/>
            <person name="Wrobel A."/>
            <person name="Rasinkangas P."/>
            <person name="Parkhill J."/>
            <person name="Rea M.C."/>
            <person name="O'Sullivan O."/>
            <person name="Ritari J."/>
            <person name="Douillard F.P."/>
            <person name="Paul Ross R."/>
            <person name="Yang R."/>
            <person name="Briner A.E."/>
            <person name="Felis G.E."/>
            <person name="de Vos W.M."/>
            <person name="Barrangou R."/>
            <person name="Klaenhammer T.R."/>
            <person name="Caufield P.W."/>
            <person name="Cui Y."/>
            <person name="Zhang H."/>
            <person name="O'Toole P.W."/>
        </authorList>
    </citation>
    <scope>NUCLEOTIDE SEQUENCE [LARGE SCALE GENOMIC DNA]</scope>
    <source>
        <strain evidence="4 5">DSM 19519</strain>
    </source>
</reference>
<comment type="similarity">
    <text evidence="1">Belongs to the IMPACT family.</text>
</comment>
<dbReference type="InterPro" id="IPR020568">
    <property type="entry name" value="Ribosomal_Su5_D2-typ_SF"/>
</dbReference>
<dbReference type="GO" id="GO:0005737">
    <property type="term" value="C:cytoplasm"/>
    <property type="evidence" value="ECO:0007669"/>
    <property type="project" value="TreeGrafter"/>
</dbReference>
<dbReference type="PANTHER" id="PTHR16301">
    <property type="entry name" value="IMPACT-RELATED"/>
    <property type="match status" value="1"/>
</dbReference>
<comment type="caution">
    <text evidence="4">The sequence shown here is derived from an EMBL/GenBank/DDBJ whole genome shotgun (WGS) entry which is preliminary data.</text>
</comment>
<evidence type="ECO:0000313" key="5">
    <source>
        <dbReference type="Proteomes" id="UP000051448"/>
    </source>
</evidence>
<evidence type="ECO:0000259" key="2">
    <source>
        <dbReference type="Pfam" id="PF01205"/>
    </source>
</evidence>
<keyword evidence="5" id="KW-1185">Reference proteome</keyword>
<sequence>MINIESYLTIAKENSAELTVKKSTFVCNVARTTTEQDAQIFIEKIKGLHPKARHHCFAYLIGSKNDIQRQSDNGEPSGTAGVPILDVLLKKNVRNTTAVVTRYFGGIKLGTGGLIRAYGQVTTLALNNAIVLIKPQNVTKITIDYAQLGRLQNFAAENQLVIESITYQENIQLYLLTNLTETSANLAKIRDLLNGKGIFKPSGTKYIEIPQDK</sequence>
<dbReference type="GO" id="GO:0006446">
    <property type="term" value="P:regulation of translational initiation"/>
    <property type="evidence" value="ECO:0007669"/>
    <property type="project" value="TreeGrafter"/>
</dbReference>
<feature type="domain" description="UPF0029" evidence="3">
    <location>
        <begin position="141"/>
        <end position="196"/>
    </location>
</feature>
<organism evidence="4 5">
    <name type="scientific">Liquorilactobacillus hordei DSM 19519</name>
    <dbReference type="NCBI Taxonomy" id="1423759"/>
    <lineage>
        <taxon>Bacteria</taxon>
        <taxon>Bacillati</taxon>
        <taxon>Bacillota</taxon>
        <taxon>Bacilli</taxon>
        <taxon>Lactobacillales</taxon>
        <taxon>Lactobacillaceae</taxon>
        <taxon>Liquorilactobacillus</taxon>
    </lineage>
</organism>
<dbReference type="PANTHER" id="PTHR16301:SF20">
    <property type="entry name" value="IMPACT FAMILY MEMBER YIGZ"/>
    <property type="match status" value="1"/>
</dbReference>
<dbReference type="PROSITE" id="PS00910">
    <property type="entry name" value="UPF0029"/>
    <property type="match status" value="1"/>
</dbReference>
<dbReference type="Gene3D" id="3.30.230.30">
    <property type="entry name" value="Impact, N-terminal domain"/>
    <property type="match status" value="1"/>
</dbReference>
<dbReference type="SUPFAM" id="SSF54211">
    <property type="entry name" value="Ribosomal protein S5 domain 2-like"/>
    <property type="match status" value="1"/>
</dbReference>
<evidence type="ECO:0008006" key="6">
    <source>
        <dbReference type="Google" id="ProtNLM"/>
    </source>
</evidence>
<dbReference type="Pfam" id="PF09186">
    <property type="entry name" value="DUF1949"/>
    <property type="match status" value="1"/>
</dbReference>
<dbReference type="InterPro" id="IPR020569">
    <property type="entry name" value="UPF0029_Impact_CS"/>
</dbReference>
<dbReference type="Pfam" id="PF01205">
    <property type="entry name" value="Impact_N"/>
    <property type="match status" value="1"/>
</dbReference>
<dbReference type="STRING" id="1423759.FC92_GL000494"/>
<dbReference type="SUPFAM" id="SSF54980">
    <property type="entry name" value="EF-G C-terminal domain-like"/>
    <property type="match status" value="1"/>
</dbReference>